<dbReference type="InterPro" id="IPR011992">
    <property type="entry name" value="EF-hand-dom_pair"/>
</dbReference>
<protein>
    <recommendedName>
        <fullName evidence="3 10">Phosphoinositide phospholipase C</fullName>
        <ecNumber evidence="3 10">3.1.4.11</ecNumber>
    </recommendedName>
</protein>
<dbReference type="GO" id="GO:0005509">
    <property type="term" value="F:calcium ion binding"/>
    <property type="evidence" value="ECO:0007669"/>
    <property type="project" value="InterPro"/>
</dbReference>
<evidence type="ECO:0000256" key="8">
    <source>
        <dbReference type="ARBA" id="ARBA00023224"/>
    </source>
</evidence>
<dbReference type="InterPro" id="IPR001192">
    <property type="entry name" value="PI-PLC_fam"/>
</dbReference>
<evidence type="ECO:0000256" key="4">
    <source>
        <dbReference type="ARBA" id="ARBA00022490"/>
    </source>
</evidence>
<dbReference type="SUPFAM" id="SSF50729">
    <property type="entry name" value="PH domain-like"/>
    <property type="match status" value="1"/>
</dbReference>
<feature type="region of interest" description="Disordered" evidence="11">
    <location>
        <begin position="1"/>
        <end position="29"/>
    </location>
</feature>
<reference evidence="16" key="2">
    <citation type="submission" date="2025-08" db="UniProtKB">
        <authorList>
            <consortium name="RefSeq"/>
        </authorList>
    </citation>
    <scope>IDENTIFICATION</scope>
    <source>
        <tissue evidence="16">Whole sample</tissue>
    </source>
</reference>
<dbReference type="Gene3D" id="1.10.238.10">
    <property type="entry name" value="EF-hand"/>
    <property type="match status" value="2"/>
</dbReference>
<dbReference type="PANTHER" id="PTHR10336:SF209">
    <property type="entry name" value="PHOSPHOINOSITIDE PHOSPHOLIPASE C"/>
    <property type="match status" value="1"/>
</dbReference>
<dbReference type="Gene3D" id="2.30.29.30">
    <property type="entry name" value="Pleckstrin-homology domain (PH domain)/Phosphotyrosine-binding domain (PTB)"/>
    <property type="match status" value="1"/>
</dbReference>
<dbReference type="GO" id="GO:0005737">
    <property type="term" value="C:cytoplasm"/>
    <property type="evidence" value="ECO:0007669"/>
    <property type="project" value="UniProtKB-SubCell"/>
</dbReference>
<dbReference type="GO" id="GO:0016042">
    <property type="term" value="P:lipid catabolic process"/>
    <property type="evidence" value="ECO:0007669"/>
    <property type="project" value="UniProtKB-KW"/>
</dbReference>
<evidence type="ECO:0000256" key="2">
    <source>
        <dbReference type="ARBA" id="ARBA00004496"/>
    </source>
</evidence>
<dbReference type="AlphaFoldDB" id="A0A8B8AEU1"/>
<dbReference type="SUPFAM" id="SSF49562">
    <property type="entry name" value="C2 domain (Calcium/lipid-binding domain, CaLB)"/>
    <property type="match status" value="1"/>
</dbReference>
<dbReference type="GlyCosmos" id="A0A8B8AEU1">
    <property type="glycosylation" value="1 site, No reported glycans"/>
</dbReference>
<dbReference type="Gene3D" id="2.60.40.150">
    <property type="entry name" value="C2 domain"/>
    <property type="match status" value="1"/>
</dbReference>
<evidence type="ECO:0000259" key="14">
    <source>
        <dbReference type="PROSITE" id="PS50222"/>
    </source>
</evidence>
<dbReference type="PANTHER" id="PTHR10336">
    <property type="entry name" value="PHOSPHOINOSITIDE-SPECIFIC PHOSPHOLIPASE C FAMILY PROTEIN"/>
    <property type="match status" value="1"/>
</dbReference>
<dbReference type="SMART" id="SM00239">
    <property type="entry name" value="C2"/>
    <property type="match status" value="1"/>
</dbReference>
<keyword evidence="8" id="KW-0807">Transducer</keyword>
<dbReference type="SMART" id="SM00149">
    <property type="entry name" value="PLCYc"/>
    <property type="match status" value="1"/>
</dbReference>
<evidence type="ECO:0000256" key="1">
    <source>
        <dbReference type="ARBA" id="ARBA00001913"/>
    </source>
</evidence>
<dbReference type="EC" id="3.1.4.11" evidence="3 10"/>
<dbReference type="Gene3D" id="3.20.20.190">
    <property type="entry name" value="Phosphatidylinositol (PI) phosphodiesterase"/>
    <property type="match status" value="1"/>
</dbReference>
<evidence type="ECO:0000313" key="16">
    <source>
        <dbReference type="RefSeq" id="XP_022289028.1"/>
    </source>
</evidence>
<dbReference type="CDD" id="cd00275">
    <property type="entry name" value="C2_PLC_like"/>
    <property type="match status" value="1"/>
</dbReference>
<evidence type="ECO:0000313" key="15">
    <source>
        <dbReference type="Proteomes" id="UP000694844"/>
    </source>
</evidence>
<evidence type="ECO:0000256" key="7">
    <source>
        <dbReference type="ARBA" id="ARBA00023098"/>
    </source>
</evidence>
<evidence type="ECO:0000256" key="5">
    <source>
        <dbReference type="ARBA" id="ARBA00022837"/>
    </source>
</evidence>
<dbReference type="PROSITE" id="PS50222">
    <property type="entry name" value="EF_HAND_2"/>
    <property type="match status" value="1"/>
</dbReference>
<name>A0A8B8AEU1_CRAVI</name>
<dbReference type="Proteomes" id="UP000694844">
    <property type="component" value="Chromosome 1"/>
</dbReference>
<organism evidence="15 16">
    <name type="scientific">Crassostrea virginica</name>
    <name type="common">Eastern oyster</name>
    <dbReference type="NCBI Taxonomy" id="6565"/>
    <lineage>
        <taxon>Eukaryota</taxon>
        <taxon>Metazoa</taxon>
        <taxon>Spiralia</taxon>
        <taxon>Lophotrochozoa</taxon>
        <taxon>Mollusca</taxon>
        <taxon>Bivalvia</taxon>
        <taxon>Autobranchia</taxon>
        <taxon>Pteriomorphia</taxon>
        <taxon>Ostreida</taxon>
        <taxon>Ostreoidea</taxon>
        <taxon>Ostreidae</taxon>
        <taxon>Crassostrea</taxon>
    </lineage>
</organism>
<dbReference type="PROSITE" id="PS50004">
    <property type="entry name" value="C2"/>
    <property type="match status" value="1"/>
</dbReference>
<dbReference type="InterPro" id="IPR035892">
    <property type="entry name" value="C2_domain_sf"/>
</dbReference>
<gene>
    <name evidence="16" type="primary">LOC111101050</name>
</gene>
<dbReference type="GeneID" id="111101050"/>
<sequence>MGNVNRPSQRGGSSGVPGPSTSAGRTRDRGNGAVDKLLYMLSQGCILHKVKSGGLLYPRTYYLDTENMVLRYSGSEKRLRKKRISWPISKIREVREGEKDYSKRLDPYDRGRCLAIVFGTNHEVLYLMCDSYQLRDDWIKGLRFALHMDQYMDQKQQTDRWIKEAFQMADKNNDGSLDFEEILKLLKQLNADMDKKYVQELFNKADTTKTRGKPVLDAEEFVKFYHMLTERPEIDEIFMKYDDGKGFWTFTDLCKFFYHEQKLDLTEDQSKELIAAYEPQKQLQLEDHLSPIGFRTLLASHDQQLFNPVHRRVYQDMTQPIINYYISSSHNTYLTEDQLRGPSRVEAYITALARGCRCVELDCWDGPDDEPIIYHGYTLTSKILFRDVLSAIKDYAFQSSPLNPNNRYPVILSIENHCSVRQQTVMATYIKSIFGDLLYAPEEPPNRIPSPHDLMGKIIIKSEKFCPVNSGKKLPRGHSSGDDGEVSDEDEAADVASNNVVKPSNANTDHKIKLSPEFSDCVGFKAVSFKGIEESINSNGMFVSLGESKALKLIENNRAGVIKMNQHMLVRTYPAGSRTDSSNYNPLPMWNAGCQVVALNFQTASEPMQLLQAKFMDNGGCGYLLKPGFLLPDERSTCPPTSRKRLNITIISGYQFPKPNDSKKGEIIDPFIKIEIHGVKDDTQQCKTSVKTNNGFNPRWDEDVSFVLSRPDLAVVRFVVYDQDRYVDDFIGYFALPFHSIQEGYRQCSLLTKRGDKIPQALVLFKVEISEA</sequence>
<keyword evidence="6 10" id="KW-0442">Lipid degradation</keyword>
<dbReference type="CDD" id="cd16202">
    <property type="entry name" value="EFh_PI-PLCdelta"/>
    <property type="match status" value="1"/>
</dbReference>
<dbReference type="SMART" id="SM00054">
    <property type="entry name" value="EFh"/>
    <property type="match status" value="3"/>
</dbReference>
<dbReference type="GO" id="GO:0035556">
    <property type="term" value="P:intracellular signal transduction"/>
    <property type="evidence" value="ECO:0007669"/>
    <property type="project" value="InterPro"/>
</dbReference>
<accession>A0A8B8AEU1</accession>
<dbReference type="FunFam" id="1.10.238.10:FF:000005">
    <property type="entry name" value="Phosphoinositide phospholipase C"/>
    <property type="match status" value="1"/>
</dbReference>
<keyword evidence="5" id="KW-0106">Calcium</keyword>
<comment type="subcellular location">
    <subcellularLocation>
        <location evidence="2">Cytoplasm</location>
    </subcellularLocation>
</comment>
<dbReference type="Pfam" id="PF00169">
    <property type="entry name" value="PH"/>
    <property type="match status" value="1"/>
</dbReference>
<comment type="catalytic activity">
    <reaction evidence="9">
        <text>a 1,2-diacyl-sn-glycero-3-phospho-(1D-myo-inositol-4,5-bisphosphate) + H2O = 1D-myo-inositol 1,4,5-trisphosphate + a 1,2-diacyl-sn-glycerol + H(+)</text>
        <dbReference type="Rhea" id="RHEA:33179"/>
        <dbReference type="ChEBI" id="CHEBI:15377"/>
        <dbReference type="ChEBI" id="CHEBI:15378"/>
        <dbReference type="ChEBI" id="CHEBI:17815"/>
        <dbReference type="ChEBI" id="CHEBI:58456"/>
        <dbReference type="ChEBI" id="CHEBI:203600"/>
        <dbReference type="EC" id="3.1.4.11"/>
    </reaction>
    <physiologicalReaction direction="left-to-right" evidence="9">
        <dbReference type="Rhea" id="RHEA:33180"/>
    </physiologicalReaction>
</comment>
<feature type="domain" description="PI-PLC Y-box" evidence="13">
    <location>
        <begin position="522"/>
        <end position="630"/>
    </location>
</feature>
<evidence type="ECO:0000256" key="11">
    <source>
        <dbReference type="SAM" id="MobiDB-lite"/>
    </source>
</evidence>
<dbReference type="SMART" id="SM00233">
    <property type="entry name" value="PH"/>
    <property type="match status" value="1"/>
</dbReference>
<keyword evidence="10" id="KW-0378">Hydrolase</keyword>
<dbReference type="PROSITE" id="PS50007">
    <property type="entry name" value="PIPLC_X_DOMAIN"/>
    <property type="match status" value="1"/>
</dbReference>
<dbReference type="InterPro" id="IPR001849">
    <property type="entry name" value="PH_domain"/>
</dbReference>
<dbReference type="SMART" id="SM00148">
    <property type="entry name" value="PLCXc"/>
    <property type="match status" value="1"/>
</dbReference>
<dbReference type="PROSITE" id="PS00018">
    <property type="entry name" value="EF_HAND_1"/>
    <property type="match status" value="1"/>
</dbReference>
<feature type="compositionally biased region" description="Low complexity" evidence="11">
    <location>
        <begin position="7"/>
        <end position="24"/>
    </location>
</feature>
<dbReference type="SUPFAM" id="SSF51695">
    <property type="entry name" value="PLC-like phosphodiesterases"/>
    <property type="match status" value="1"/>
</dbReference>
<dbReference type="Pfam" id="PF00036">
    <property type="entry name" value="EF-hand_1"/>
    <property type="match status" value="1"/>
</dbReference>
<dbReference type="Pfam" id="PF09279">
    <property type="entry name" value="EF-hand_like"/>
    <property type="match status" value="1"/>
</dbReference>
<dbReference type="PRINTS" id="PR00390">
    <property type="entry name" value="PHPHLIPASEC"/>
</dbReference>
<evidence type="ECO:0000259" key="13">
    <source>
        <dbReference type="PROSITE" id="PS50008"/>
    </source>
</evidence>
<dbReference type="InterPro" id="IPR017946">
    <property type="entry name" value="PLC-like_Pdiesterase_TIM-brl"/>
</dbReference>
<comment type="cofactor">
    <cofactor evidence="1">
        <name>Ca(2+)</name>
        <dbReference type="ChEBI" id="CHEBI:29108"/>
    </cofactor>
</comment>
<evidence type="ECO:0000259" key="12">
    <source>
        <dbReference type="PROSITE" id="PS50004"/>
    </source>
</evidence>
<dbReference type="OrthoDB" id="269822at2759"/>
<proteinExistence type="predicted"/>
<feature type="domain" description="EF-hand" evidence="14">
    <location>
        <begin position="157"/>
        <end position="192"/>
    </location>
</feature>
<dbReference type="InterPro" id="IPR001711">
    <property type="entry name" value="PLipase_C_Pinositol-sp_Y"/>
</dbReference>
<dbReference type="InterPro" id="IPR002048">
    <property type="entry name" value="EF_hand_dom"/>
</dbReference>
<reference evidence="15" key="1">
    <citation type="submission" date="2024-06" db="UniProtKB">
        <authorList>
            <consortium name="RefSeq"/>
        </authorList>
    </citation>
    <scope>NUCLEOTIDE SEQUENCE [LARGE SCALE GENOMIC DNA]</scope>
</reference>
<dbReference type="InterPro" id="IPR000008">
    <property type="entry name" value="C2_dom"/>
</dbReference>
<dbReference type="GO" id="GO:0004435">
    <property type="term" value="F:phosphatidylinositol-4,5-bisphosphate phospholipase C activity"/>
    <property type="evidence" value="ECO:0007669"/>
    <property type="project" value="UniProtKB-EC"/>
</dbReference>
<dbReference type="InterPro" id="IPR018247">
    <property type="entry name" value="EF_Hand_1_Ca_BS"/>
</dbReference>
<feature type="region of interest" description="Disordered" evidence="11">
    <location>
        <begin position="470"/>
        <end position="489"/>
    </location>
</feature>
<keyword evidence="7 10" id="KW-0443">Lipid metabolism</keyword>
<evidence type="ECO:0000256" key="10">
    <source>
        <dbReference type="RuleBase" id="RU361133"/>
    </source>
</evidence>
<dbReference type="RefSeq" id="XP_022289028.1">
    <property type="nucleotide sequence ID" value="XM_022433320.1"/>
</dbReference>
<evidence type="ECO:0000256" key="3">
    <source>
        <dbReference type="ARBA" id="ARBA00012368"/>
    </source>
</evidence>
<dbReference type="Pfam" id="PF00388">
    <property type="entry name" value="PI-PLC-X"/>
    <property type="match status" value="1"/>
</dbReference>
<evidence type="ECO:0000256" key="9">
    <source>
        <dbReference type="ARBA" id="ARBA00023674"/>
    </source>
</evidence>
<dbReference type="InterPro" id="IPR011993">
    <property type="entry name" value="PH-like_dom_sf"/>
</dbReference>
<dbReference type="Pfam" id="PF00387">
    <property type="entry name" value="PI-PLC-Y"/>
    <property type="match status" value="1"/>
</dbReference>
<feature type="domain" description="C2" evidence="12">
    <location>
        <begin position="626"/>
        <end position="752"/>
    </location>
</feature>
<keyword evidence="4" id="KW-0963">Cytoplasm</keyword>
<evidence type="ECO:0000256" key="6">
    <source>
        <dbReference type="ARBA" id="ARBA00022963"/>
    </source>
</evidence>
<dbReference type="SUPFAM" id="SSF47473">
    <property type="entry name" value="EF-hand"/>
    <property type="match status" value="1"/>
</dbReference>
<keyword evidence="15" id="KW-1185">Reference proteome</keyword>
<dbReference type="InterPro" id="IPR015359">
    <property type="entry name" value="PLC_EF-hand-like"/>
</dbReference>
<dbReference type="PROSITE" id="PS50008">
    <property type="entry name" value="PIPLC_Y_DOMAIN"/>
    <property type="match status" value="1"/>
</dbReference>
<dbReference type="Pfam" id="PF00168">
    <property type="entry name" value="C2"/>
    <property type="match status" value="1"/>
</dbReference>
<dbReference type="InterPro" id="IPR000909">
    <property type="entry name" value="PLipase_C_PInositol-sp_X_dom"/>
</dbReference>